<dbReference type="AlphaFoldDB" id="A0A382JMX2"/>
<reference evidence="7" key="1">
    <citation type="submission" date="2018-05" db="EMBL/GenBank/DDBJ databases">
        <authorList>
            <person name="Lanie J.A."/>
            <person name="Ng W.-L."/>
            <person name="Kazmierczak K.M."/>
            <person name="Andrzejewski T.M."/>
            <person name="Davidsen T.M."/>
            <person name="Wayne K.J."/>
            <person name="Tettelin H."/>
            <person name="Glass J.I."/>
            <person name="Rusch D."/>
            <person name="Podicherti R."/>
            <person name="Tsui H.-C.T."/>
            <person name="Winkler M.E."/>
        </authorList>
    </citation>
    <scope>NUCLEOTIDE SEQUENCE</scope>
</reference>
<sequence length="297" mass="32167">MTKLLTFLCVVSFISIPLACSSDITEQPDLPTPAKYSDSSAPYPMTSTLPKEQLGSSEGTPRELEAVWEAWSLLNKEHIDRASFEAGTFEESAIKGLIDSVEDTHTSYVDPLVLQIEQTDLSGQFEGIGAHVRRREDGMIQIISPIEGGPAEAAGILAGDIILAVDGESIEGLELLEAVSKIRGPKGSIVSLTVKHIGELDTTIIDVSRDVIALPSVLLRTDPGDDITHIRITEFKGDTPIRLSEILSKELEAGSKGLILDLRSNPGGYLQQVFDIANMFLDDGVILLEERQSENVT</sequence>
<keyword evidence="4" id="KW-0720">Serine protease</keyword>
<dbReference type="SMART" id="SM00228">
    <property type="entry name" value="PDZ"/>
    <property type="match status" value="1"/>
</dbReference>
<dbReference type="InterPro" id="IPR001478">
    <property type="entry name" value="PDZ"/>
</dbReference>
<dbReference type="GO" id="GO:0030288">
    <property type="term" value="C:outer membrane-bounded periplasmic space"/>
    <property type="evidence" value="ECO:0007669"/>
    <property type="project" value="TreeGrafter"/>
</dbReference>
<evidence type="ECO:0000259" key="6">
    <source>
        <dbReference type="PROSITE" id="PS50106"/>
    </source>
</evidence>
<name>A0A382JMX2_9ZZZZ</name>
<evidence type="ECO:0000256" key="3">
    <source>
        <dbReference type="ARBA" id="ARBA00022801"/>
    </source>
</evidence>
<dbReference type="SUPFAM" id="SSF50156">
    <property type="entry name" value="PDZ domain-like"/>
    <property type="match status" value="1"/>
</dbReference>
<proteinExistence type="inferred from homology"/>
<dbReference type="GO" id="GO:0008236">
    <property type="term" value="F:serine-type peptidase activity"/>
    <property type="evidence" value="ECO:0007669"/>
    <property type="project" value="UniProtKB-KW"/>
</dbReference>
<feature type="compositionally biased region" description="Polar residues" evidence="5">
    <location>
        <begin position="37"/>
        <end position="59"/>
    </location>
</feature>
<dbReference type="PROSITE" id="PS50106">
    <property type="entry name" value="PDZ"/>
    <property type="match status" value="1"/>
</dbReference>
<keyword evidence="2" id="KW-0645">Protease</keyword>
<dbReference type="EMBL" id="UINC01074611">
    <property type="protein sequence ID" value="SVC11981.1"/>
    <property type="molecule type" value="Genomic_DNA"/>
</dbReference>
<keyword evidence="3" id="KW-0378">Hydrolase</keyword>
<dbReference type="PANTHER" id="PTHR32060">
    <property type="entry name" value="TAIL-SPECIFIC PROTEASE"/>
    <property type="match status" value="1"/>
</dbReference>
<evidence type="ECO:0000256" key="4">
    <source>
        <dbReference type="ARBA" id="ARBA00022825"/>
    </source>
</evidence>
<feature type="domain" description="PDZ" evidence="6">
    <location>
        <begin position="113"/>
        <end position="183"/>
    </location>
</feature>
<comment type="similarity">
    <text evidence="1">Belongs to the peptidase S41A family.</text>
</comment>
<evidence type="ECO:0000313" key="7">
    <source>
        <dbReference type="EMBL" id="SVC11981.1"/>
    </source>
</evidence>
<dbReference type="Gene3D" id="2.30.42.10">
    <property type="match status" value="1"/>
</dbReference>
<dbReference type="SUPFAM" id="SSF52096">
    <property type="entry name" value="ClpP/crotonase"/>
    <property type="match status" value="1"/>
</dbReference>
<dbReference type="Pfam" id="PF00595">
    <property type="entry name" value="PDZ"/>
    <property type="match status" value="1"/>
</dbReference>
<organism evidence="7">
    <name type="scientific">marine metagenome</name>
    <dbReference type="NCBI Taxonomy" id="408172"/>
    <lineage>
        <taxon>unclassified sequences</taxon>
        <taxon>metagenomes</taxon>
        <taxon>ecological metagenomes</taxon>
    </lineage>
</organism>
<dbReference type="Gene3D" id="3.30.750.44">
    <property type="match status" value="1"/>
</dbReference>
<dbReference type="GO" id="GO:0006508">
    <property type="term" value="P:proteolysis"/>
    <property type="evidence" value="ECO:0007669"/>
    <property type="project" value="UniProtKB-KW"/>
</dbReference>
<evidence type="ECO:0000256" key="2">
    <source>
        <dbReference type="ARBA" id="ARBA00022670"/>
    </source>
</evidence>
<evidence type="ECO:0000256" key="1">
    <source>
        <dbReference type="ARBA" id="ARBA00009179"/>
    </source>
</evidence>
<protein>
    <recommendedName>
        <fullName evidence="6">PDZ domain-containing protein</fullName>
    </recommendedName>
</protein>
<dbReference type="InterPro" id="IPR036034">
    <property type="entry name" value="PDZ_sf"/>
</dbReference>
<feature type="non-terminal residue" evidence="7">
    <location>
        <position position="297"/>
    </location>
</feature>
<dbReference type="InterPro" id="IPR005151">
    <property type="entry name" value="Tail-specific_protease"/>
</dbReference>
<dbReference type="InterPro" id="IPR029045">
    <property type="entry name" value="ClpP/crotonase-like_dom_sf"/>
</dbReference>
<gene>
    <name evidence="7" type="ORF">METZ01_LOCUS264835</name>
</gene>
<dbReference type="FunFam" id="2.30.42.10:FF:000063">
    <property type="entry name" value="Peptidase, S41 family"/>
    <property type="match status" value="1"/>
</dbReference>
<dbReference type="GO" id="GO:0004175">
    <property type="term" value="F:endopeptidase activity"/>
    <property type="evidence" value="ECO:0007669"/>
    <property type="project" value="TreeGrafter"/>
</dbReference>
<dbReference type="Gene3D" id="3.90.226.10">
    <property type="entry name" value="2-enoyl-CoA Hydratase, Chain A, domain 1"/>
    <property type="match status" value="1"/>
</dbReference>
<dbReference type="GO" id="GO:0007165">
    <property type="term" value="P:signal transduction"/>
    <property type="evidence" value="ECO:0007669"/>
    <property type="project" value="TreeGrafter"/>
</dbReference>
<feature type="region of interest" description="Disordered" evidence="5">
    <location>
        <begin position="30"/>
        <end position="60"/>
    </location>
</feature>
<accession>A0A382JMX2</accession>
<dbReference type="PANTHER" id="PTHR32060:SF30">
    <property type="entry name" value="CARBOXY-TERMINAL PROCESSING PROTEASE CTPA"/>
    <property type="match status" value="1"/>
</dbReference>
<evidence type="ECO:0000256" key="5">
    <source>
        <dbReference type="SAM" id="MobiDB-lite"/>
    </source>
</evidence>
<dbReference type="CDD" id="cd06782">
    <property type="entry name" value="cpPDZ_CPP-like"/>
    <property type="match status" value="1"/>
</dbReference>
<dbReference type="Pfam" id="PF03572">
    <property type="entry name" value="Peptidase_S41"/>
    <property type="match status" value="1"/>
</dbReference>